<feature type="chain" id="PRO_5023808071" description="WD40 repeat domain-containing protein" evidence="1">
    <location>
        <begin position="17"/>
        <end position="251"/>
    </location>
</feature>
<dbReference type="Proteomes" id="UP000326554">
    <property type="component" value="Unassembled WGS sequence"/>
</dbReference>
<sequence length="251" mass="27022">MRALIALLLTAAPASAMEIWHRESWPGYRGVSLAFDPWSCGLWVATEGPELILLSPAGEELRRLETPLRGVRAVAADAEGLLVTDGLGSFFRLGRRGEDFGDWSRQESQRDVEGLHVHPEGGLLVVGDDAALVQRLDAEGREVFRIEGYGLDPPMPEPQGIGLEPNTGNILAVDDNEGLNALFEFDPEGTLLSVTPLSEWGYDAEAVAVHAQTGQIYIGYDGGVSIAVFDYLPTRTGADRPVEPGPDCAIS</sequence>
<evidence type="ECO:0000313" key="2">
    <source>
        <dbReference type="EMBL" id="KAA9010402.1"/>
    </source>
</evidence>
<evidence type="ECO:0008006" key="4">
    <source>
        <dbReference type="Google" id="ProtNLM"/>
    </source>
</evidence>
<dbReference type="InterPro" id="IPR011042">
    <property type="entry name" value="6-blade_b-propeller_TolB-like"/>
</dbReference>
<keyword evidence="3" id="KW-1185">Reference proteome</keyword>
<dbReference type="Gene3D" id="2.120.10.30">
    <property type="entry name" value="TolB, C-terminal domain"/>
    <property type="match status" value="1"/>
</dbReference>
<evidence type="ECO:0000256" key="1">
    <source>
        <dbReference type="SAM" id="SignalP"/>
    </source>
</evidence>
<comment type="caution">
    <text evidence="2">The sequence shown here is derived from an EMBL/GenBank/DDBJ whole genome shotgun (WGS) entry which is preliminary data.</text>
</comment>
<evidence type="ECO:0000313" key="3">
    <source>
        <dbReference type="Proteomes" id="UP000326554"/>
    </source>
</evidence>
<organism evidence="2 3">
    <name type="scientific">Histidinibacterium aquaticum</name>
    <dbReference type="NCBI Taxonomy" id="2613962"/>
    <lineage>
        <taxon>Bacteria</taxon>
        <taxon>Pseudomonadati</taxon>
        <taxon>Pseudomonadota</taxon>
        <taxon>Alphaproteobacteria</taxon>
        <taxon>Rhodobacterales</taxon>
        <taxon>Paracoccaceae</taxon>
        <taxon>Histidinibacterium</taxon>
    </lineage>
</organism>
<reference evidence="2 3" key="1">
    <citation type="submission" date="2019-09" db="EMBL/GenBank/DDBJ databases">
        <authorList>
            <person name="Park J.-S."/>
            <person name="Choi H.-J."/>
        </authorList>
    </citation>
    <scope>NUCLEOTIDE SEQUENCE [LARGE SCALE GENOMIC DNA]</scope>
    <source>
        <strain evidence="2 3">176SS1-4</strain>
    </source>
</reference>
<feature type="signal peptide" evidence="1">
    <location>
        <begin position="1"/>
        <end position="16"/>
    </location>
</feature>
<protein>
    <recommendedName>
        <fullName evidence="4">WD40 repeat domain-containing protein</fullName>
    </recommendedName>
</protein>
<dbReference type="AlphaFoldDB" id="A0A5J5GSQ1"/>
<accession>A0A5J5GSQ1</accession>
<proteinExistence type="predicted"/>
<gene>
    <name evidence="2" type="ORF">F3S47_03930</name>
</gene>
<name>A0A5J5GSQ1_9RHOB</name>
<dbReference type="RefSeq" id="WP_150443888.1">
    <property type="nucleotide sequence ID" value="NZ_VYQE01000001.1"/>
</dbReference>
<keyword evidence="1" id="KW-0732">Signal</keyword>
<dbReference type="SUPFAM" id="SSF101898">
    <property type="entry name" value="NHL repeat"/>
    <property type="match status" value="1"/>
</dbReference>
<dbReference type="EMBL" id="VYQE01000001">
    <property type="protein sequence ID" value="KAA9010402.1"/>
    <property type="molecule type" value="Genomic_DNA"/>
</dbReference>